<dbReference type="Pfam" id="PF13839">
    <property type="entry name" value="PC-Esterase"/>
    <property type="match status" value="1"/>
</dbReference>
<dbReference type="InterPro" id="IPR026057">
    <property type="entry name" value="TBL_C"/>
</dbReference>
<dbReference type="PANTHER" id="PTHR32285">
    <property type="entry name" value="PROTEIN TRICHOME BIREFRINGENCE-LIKE 9-RELATED"/>
    <property type="match status" value="1"/>
</dbReference>
<dbReference type="InterPro" id="IPR029962">
    <property type="entry name" value="TBL"/>
</dbReference>
<protein>
    <submittedName>
        <fullName evidence="10">Pmr5/Cas1p GDSL/SGNH-like acyl-esterase family protein</fullName>
    </submittedName>
</protein>
<feature type="domain" description="Trichome birefringence-like C-terminal" evidence="8">
    <location>
        <begin position="83"/>
        <end position="344"/>
    </location>
</feature>
<accession>A0A0C3VCF7</accession>
<dbReference type="GO" id="GO:0016413">
    <property type="term" value="F:O-acetyltransferase activity"/>
    <property type="evidence" value="ECO:0000318"/>
    <property type="project" value="GO_Central"/>
</dbReference>
<dbReference type="PaxDb" id="3880-AES69051"/>
<feature type="signal peptide" evidence="7">
    <location>
        <begin position="1"/>
        <end position="28"/>
    </location>
</feature>
<dbReference type="eggNOG" id="ENOG502QQHY">
    <property type="taxonomic scope" value="Eukaryota"/>
</dbReference>
<keyword evidence="4" id="KW-0735">Signal-anchor</keyword>
<evidence type="ECO:0000313" key="11">
    <source>
        <dbReference type="EnsemblPlants" id="AES69051"/>
    </source>
</evidence>
<dbReference type="GO" id="GO:0016020">
    <property type="term" value="C:membrane"/>
    <property type="evidence" value="ECO:0007669"/>
    <property type="project" value="UniProtKB-SubCell"/>
</dbReference>
<keyword evidence="3" id="KW-0812">Transmembrane</keyword>
<evidence type="ECO:0000256" key="3">
    <source>
        <dbReference type="ARBA" id="ARBA00022692"/>
    </source>
</evidence>
<evidence type="ECO:0000256" key="4">
    <source>
        <dbReference type="ARBA" id="ARBA00022968"/>
    </source>
</evidence>
<reference evidence="10 12" key="2">
    <citation type="journal article" date="2014" name="BMC Genomics">
        <title>An improved genome release (version Mt4.0) for the model legume Medicago truncatula.</title>
        <authorList>
            <person name="Tang H."/>
            <person name="Krishnakumar V."/>
            <person name="Bidwell S."/>
            <person name="Rosen B."/>
            <person name="Chan A."/>
            <person name="Zhou S."/>
            <person name="Gentzbittel L."/>
            <person name="Childs K.L."/>
            <person name="Yandell M."/>
            <person name="Gundlach H."/>
            <person name="Mayer K.F."/>
            <person name="Schwartz D.C."/>
            <person name="Town C.D."/>
        </authorList>
    </citation>
    <scope>GENOME REANNOTATION</scope>
    <source>
        <strain evidence="11 12">cv. Jemalong A17</strain>
    </source>
</reference>
<keyword evidence="12" id="KW-1185">Reference proteome</keyword>
<dbReference type="HOGENOM" id="CLU_020953_3_0_1"/>
<feature type="domain" description="Trichome birefringence-like N-terminal" evidence="9">
    <location>
        <begin position="29"/>
        <end position="82"/>
    </location>
</feature>
<reference evidence="11" key="3">
    <citation type="submission" date="2015-04" db="UniProtKB">
        <authorList>
            <consortium name="EnsemblPlants"/>
        </authorList>
    </citation>
    <scope>IDENTIFICATION</scope>
    <source>
        <strain evidence="11">cv. Jemalong A17</strain>
    </source>
</reference>
<evidence type="ECO:0000259" key="8">
    <source>
        <dbReference type="Pfam" id="PF13839"/>
    </source>
</evidence>
<dbReference type="Proteomes" id="UP000002051">
    <property type="component" value="Chromosome 3"/>
</dbReference>
<comment type="similarity">
    <text evidence="2">Belongs to the PC-esterase family. TBL subfamily.</text>
</comment>
<evidence type="ECO:0000256" key="5">
    <source>
        <dbReference type="ARBA" id="ARBA00022989"/>
    </source>
</evidence>
<evidence type="ECO:0000256" key="6">
    <source>
        <dbReference type="ARBA" id="ARBA00023136"/>
    </source>
</evidence>
<keyword evidence="5" id="KW-1133">Transmembrane helix</keyword>
<evidence type="ECO:0000313" key="10">
    <source>
        <dbReference type="EMBL" id="AES69051.2"/>
    </source>
</evidence>
<dbReference type="EnsemblPlants" id="AES69051">
    <property type="protein sequence ID" value="AES69051"/>
    <property type="gene ID" value="MTR_3g021090"/>
</dbReference>
<dbReference type="PANTHER" id="PTHR32285:SF36">
    <property type="entry name" value="PROTEIN TRICHOME BIREFRINGENCE-LIKE 38"/>
    <property type="match status" value="1"/>
</dbReference>
<feature type="chain" id="PRO_5014572503" evidence="7">
    <location>
        <begin position="29"/>
        <end position="413"/>
    </location>
</feature>
<dbReference type="EMBL" id="CM001219">
    <property type="protein sequence ID" value="AES69051.2"/>
    <property type="molecule type" value="Genomic_DNA"/>
</dbReference>
<evidence type="ECO:0000256" key="1">
    <source>
        <dbReference type="ARBA" id="ARBA00004167"/>
    </source>
</evidence>
<dbReference type="InterPro" id="IPR025846">
    <property type="entry name" value="TBL_N"/>
</dbReference>
<gene>
    <name evidence="10" type="ordered locus">MTR_3g021090</name>
</gene>
<keyword evidence="7" id="KW-0732">Signal</keyword>
<evidence type="ECO:0000259" key="9">
    <source>
        <dbReference type="Pfam" id="PF14416"/>
    </source>
</evidence>
<keyword evidence="6" id="KW-0472">Membrane</keyword>
<dbReference type="GO" id="GO:0005794">
    <property type="term" value="C:Golgi apparatus"/>
    <property type="evidence" value="ECO:0000318"/>
    <property type="project" value="GO_Central"/>
</dbReference>
<name>G7IWA8_MEDTR</name>
<evidence type="ECO:0000256" key="2">
    <source>
        <dbReference type="ARBA" id="ARBA00007727"/>
    </source>
</evidence>
<dbReference type="Pfam" id="PF14416">
    <property type="entry name" value="PMR5N"/>
    <property type="match status" value="1"/>
</dbReference>
<dbReference type="AlphaFoldDB" id="G7IWA8"/>
<proteinExistence type="inferred from homology"/>
<evidence type="ECO:0000313" key="12">
    <source>
        <dbReference type="Proteomes" id="UP000002051"/>
    </source>
</evidence>
<reference evidence="10 12" key="1">
    <citation type="journal article" date="2011" name="Nature">
        <title>The Medicago genome provides insight into the evolution of rhizobial symbioses.</title>
        <authorList>
            <person name="Young N.D."/>
            <person name="Debelle F."/>
            <person name="Oldroyd G.E."/>
            <person name="Geurts R."/>
            <person name="Cannon S.B."/>
            <person name="Udvardi M.K."/>
            <person name="Benedito V.A."/>
            <person name="Mayer K.F."/>
            <person name="Gouzy J."/>
            <person name="Schoof H."/>
            <person name="Van de Peer Y."/>
            <person name="Proost S."/>
            <person name="Cook D.R."/>
            <person name="Meyers B.C."/>
            <person name="Spannagl M."/>
            <person name="Cheung F."/>
            <person name="De Mita S."/>
            <person name="Krishnakumar V."/>
            <person name="Gundlach H."/>
            <person name="Zhou S."/>
            <person name="Mudge J."/>
            <person name="Bharti A.K."/>
            <person name="Murray J.D."/>
            <person name="Naoumkina M.A."/>
            <person name="Rosen B."/>
            <person name="Silverstein K.A."/>
            <person name="Tang H."/>
            <person name="Rombauts S."/>
            <person name="Zhao P.X."/>
            <person name="Zhou P."/>
            <person name="Barbe V."/>
            <person name="Bardou P."/>
            <person name="Bechner M."/>
            <person name="Bellec A."/>
            <person name="Berger A."/>
            <person name="Berges H."/>
            <person name="Bidwell S."/>
            <person name="Bisseling T."/>
            <person name="Choisne N."/>
            <person name="Couloux A."/>
            <person name="Denny R."/>
            <person name="Deshpande S."/>
            <person name="Dai X."/>
            <person name="Doyle J.J."/>
            <person name="Dudez A.M."/>
            <person name="Farmer A.D."/>
            <person name="Fouteau S."/>
            <person name="Franken C."/>
            <person name="Gibelin C."/>
            <person name="Gish J."/>
            <person name="Goldstein S."/>
            <person name="Gonzalez A.J."/>
            <person name="Green P.J."/>
            <person name="Hallab A."/>
            <person name="Hartog M."/>
            <person name="Hua A."/>
            <person name="Humphray S.J."/>
            <person name="Jeong D.H."/>
            <person name="Jing Y."/>
            <person name="Jocker A."/>
            <person name="Kenton S.M."/>
            <person name="Kim D.J."/>
            <person name="Klee K."/>
            <person name="Lai H."/>
            <person name="Lang C."/>
            <person name="Lin S."/>
            <person name="Macmil S.L."/>
            <person name="Magdelenat G."/>
            <person name="Matthews L."/>
            <person name="McCorrison J."/>
            <person name="Monaghan E.L."/>
            <person name="Mun J.H."/>
            <person name="Najar F.Z."/>
            <person name="Nicholson C."/>
            <person name="Noirot C."/>
            <person name="O'Bleness M."/>
            <person name="Paule C.R."/>
            <person name="Poulain J."/>
            <person name="Prion F."/>
            <person name="Qin B."/>
            <person name="Qu C."/>
            <person name="Retzel E.F."/>
            <person name="Riddle C."/>
            <person name="Sallet E."/>
            <person name="Samain S."/>
            <person name="Samson N."/>
            <person name="Sanders I."/>
            <person name="Saurat O."/>
            <person name="Scarpelli C."/>
            <person name="Schiex T."/>
            <person name="Segurens B."/>
            <person name="Severin A.J."/>
            <person name="Sherrier D.J."/>
            <person name="Shi R."/>
            <person name="Sims S."/>
            <person name="Singer S.R."/>
            <person name="Sinharoy S."/>
            <person name="Sterck L."/>
            <person name="Viollet A."/>
            <person name="Wang B.B."/>
            <person name="Wang K."/>
            <person name="Wang M."/>
            <person name="Wang X."/>
            <person name="Warfsmann J."/>
            <person name="Weissenbach J."/>
            <person name="White D.D."/>
            <person name="White J.D."/>
            <person name="Wiley G.B."/>
            <person name="Wincker P."/>
            <person name="Xing Y."/>
            <person name="Yang L."/>
            <person name="Yao Z."/>
            <person name="Ying F."/>
            <person name="Zhai J."/>
            <person name="Zhou L."/>
            <person name="Zuber A."/>
            <person name="Denarie J."/>
            <person name="Dixon R.A."/>
            <person name="May G.D."/>
            <person name="Schwartz D.C."/>
            <person name="Rogers J."/>
            <person name="Quetier F."/>
            <person name="Town C.D."/>
            <person name="Roe B.A."/>
        </authorList>
    </citation>
    <scope>NUCLEOTIDE SEQUENCE [LARGE SCALE GENOMIC DNA]</scope>
    <source>
        <strain evidence="10">A17</strain>
        <strain evidence="11 12">cv. Jemalong A17</strain>
    </source>
</reference>
<accession>G7IWA8</accession>
<sequence length="413" mass="47069">MDVEMRVYGWIAIAISMVICLSLKETNGESCNLYEGSWVYDESYPLYDSSTCPHVREELNCLKYGRLDKQYLKYRWQPSNCNLPRFDGKSFLTKLKGKQIMFIGDSISRNQRQSLVCLLHSAVPQARVIKQGSDPIINFTYLDYGVSIIVHHSTYLVDIEVEKIGRVLKLDSLKSGNLWKQMDVLVFNTWLWWYRTGPFQPWDYIQIGNKIVKDMDRMEAFRTGLTTWANWVNAEVDTSKTKVLFQGISPTHNNGSEWHEPGVTDCGKETTPINGSSSSLGLPPASYVLQNVLQKITKPVQLLNITALSELRKDGHPSIHNYAHGMDCTHWCIAGVPDTWNEILKLKDVNFENSYVKTEDAAVITSVLQLHSLLTTDDEMAGRISPAGPEFINLQTAVHIGQRDFVKWLEREI</sequence>
<organism evidence="10 12">
    <name type="scientific">Medicago truncatula</name>
    <name type="common">Barrel medic</name>
    <name type="synonym">Medicago tribuloides</name>
    <dbReference type="NCBI Taxonomy" id="3880"/>
    <lineage>
        <taxon>Eukaryota</taxon>
        <taxon>Viridiplantae</taxon>
        <taxon>Streptophyta</taxon>
        <taxon>Embryophyta</taxon>
        <taxon>Tracheophyta</taxon>
        <taxon>Spermatophyta</taxon>
        <taxon>Magnoliopsida</taxon>
        <taxon>eudicotyledons</taxon>
        <taxon>Gunneridae</taxon>
        <taxon>Pentapetalae</taxon>
        <taxon>rosids</taxon>
        <taxon>fabids</taxon>
        <taxon>Fabales</taxon>
        <taxon>Fabaceae</taxon>
        <taxon>Papilionoideae</taxon>
        <taxon>50 kb inversion clade</taxon>
        <taxon>NPAAA clade</taxon>
        <taxon>Hologalegina</taxon>
        <taxon>IRL clade</taxon>
        <taxon>Trifolieae</taxon>
        <taxon>Medicago</taxon>
    </lineage>
</organism>
<evidence type="ECO:0000256" key="7">
    <source>
        <dbReference type="SAM" id="SignalP"/>
    </source>
</evidence>
<comment type="subcellular location">
    <subcellularLocation>
        <location evidence="1">Membrane</location>
        <topology evidence="1">Single-pass membrane protein</topology>
    </subcellularLocation>
</comment>